<reference evidence="3" key="1">
    <citation type="journal article" date="2019" name="Int. J. Syst. Evol. Microbiol.">
        <title>The Global Catalogue of Microorganisms (GCM) 10K type strain sequencing project: providing services to taxonomists for standard genome sequencing and annotation.</title>
        <authorList>
            <consortium name="The Broad Institute Genomics Platform"/>
            <consortium name="The Broad Institute Genome Sequencing Center for Infectious Disease"/>
            <person name="Wu L."/>
            <person name="Ma J."/>
        </authorList>
    </citation>
    <scope>NUCLEOTIDE SEQUENCE [LARGE SCALE GENOMIC DNA]</scope>
    <source>
        <strain evidence="3">CCUG 47105</strain>
    </source>
</reference>
<evidence type="ECO:0008006" key="4">
    <source>
        <dbReference type="Google" id="ProtNLM"/>
    </source>
</evidence>
<dbReference type="EMBL" id="JBHSTM010000004">
    <property type="protein sequence ID" value="MFC6424670.1"/>
    <property type="molecule type" value="Genomic_DNA"/>
</dbReference>
<feature type="region of interest" description="Disordered" evidence="1">
    <location>
        <begin position="255"/>
        <end position="279"/>
    </location>
</feature>
<sequence>MATIPAETIEHYRYVQRLQVRALEAGWSAWDYLAASNLSGSWSEVLPDLTQAIAHVQFDAALSGATYSALTLASRGEYIVPDAFSDPTAMVGWSSSGASLEAALYSPIPAVKERVAGGMGMARAMNEGREYLEQLLRTQVADAGRVAASVDIVARPACGYVRMLNPPSCHRCVPLAGRFYQWNAGFRRHPRCDCVHVAARNRTTEAALDEGLIDDPYAYFQGLPAADQDRIFGAGRAQAIRDGADIYQVTNSARGMTPNGMFTTEGTTRRGNASQGLARGQRRMTPDLIYKQATSRAQALELLKTHGYILPAGQVAGGSLRGRVEGFGQMGRGGTRRAASEAVLQARRTGVRDPRSRYTMTAAERRLYDAEQRYLTALQGRSPYTSPGFGNTPDPHGQRVNRIGATSRPVTDRELALAETEYRRWLATGGQIWPQ</sequence>
<evidence type="ECO:0000313" key="3">
    <source>
        <dbReference type="Proteomes" id="UP001596305"/>
    </source>
</evidence>
<organism evidence="2 3">
    <name type="scientific">Oerskovia paurometabola</name>
    <dbReference type="NCBI Taxonomy" id="162170"/>
    <lineage>
        <taxon>Bacteria</taxon>
        <taxon>Bacillati</taxon>
        <taxon>Actinomycetota</taxon>
        <taxon>Actinomycetes</taxon>
        <taxon>Micrococcales</taxon>
        <taxon>Cellulomonadaceae</taxon>
        <taxon>Oerskovia</taxon>
    </lineage>
</organism>
<evidence type="ECO:0000313" key="2">
    <source>
        <dbReference type="EMBL" id="MFC6424670.1"/>
    </source>
</evidence>
<gene>
    <name evidence="2" type="ORF">ACFP71_07530</name>
</gene>
<dbReference type="RefSeq" id="WP_204809334.1">
    <property type="nucleotide sequence ID" value="NZ_BAAAIY010000003.1"/>
</dbReference>
<protein>
    <recommendedName>
        <fullName evidence="4">MuF-like minor capsid protein</fullName>
    </recommendedName>
</protein>
<comment type="caution">
    <text evidence="2">The sequence shown here is derived from an EMBL/GenBank/DDBJ whole genome shotgun (WGS) entry which is preliminary data.</text>
</comment>
<keyword evidence="3" id="KW-1185">Reference proteome</keyword>
<dbReference type="Proteomes" id="UP001596305">
    <property type="component" value="Unassembled WGS sequence"/>
</dbReference>
<feature type="region of interest" description="Disordered" evidence="1">
    <location>
        <begin position="380"/>
        <end position="402"/>
    </location>
</feature>
<accession>A0ABW1X868</accession>
<name>A0ABW1X868_9CELL</name>
<evidence type="ECO:0000256" key="1">
    <source>
        <dbReference type="SAM" id="MobiDB-lite"/>
    </source>
</evidence>
<feature type="compositionally biased region" description="Polar residues" evidence="1">
    <location>
        <begin position="255"/>
        <end position="275"/>
    </location>
</feature>
<proteinExistence type="predicted"/>